<accession>A0A914Q0C9</accession>
<evidence type="ECO:0000256" key="4">
    <source>
        <dbReference type="ARBA" id="ARBA00022989"/>
    </source>
</evidence>
<proteinExistence type="inferred from homology"/>
<keyword evidence="7" id="KW-1185">Reference proteome</keyword>
<name>A0A914Q0C9_9BILA</name>
<evidence type="ECO:0000256" key="6">
    <source>
        <dbReference type="RuleBase" id="RU363053"/>
    </source>
</evidence>
<keyword evidence="4 6" id="KW-1133">Transmembrane helix</keyword>
<dbReference type="GO" id="GO:0005737">
    <property type="term" value="C:cytoplasm"/>
    <property type="evidence" value="ECO:0007669"/>
    <property type="project" value="TreeGrafter"/>
</dbReference>
<dbReference type="AlphaFoldDB" id="A0A914Q0C9"/>
<comment type="subcellular location">
    <subcellularLocation>
        <location evidence="1">Membrane</location>
        <topology evidence="1">Multi-pass membrane protein</topology>
    </subcellularLocation>
</comment>
<dbReference type="GO" id="GO:0016020">
    <property type="term" value="C:membrane"/>
    <property type="evidence" value="ECO:0007669"/>
    <property type="project" value="UniProtKB-SubCell"/>
</dbReference>
<comment type="similarity">
    <text evidence="2 6">Belongs to the peroxisomal membrane protein PXMP2/4 family.</text>
</comment>
<evidence type="ECO:0000313" key="8">
    <source>
        <dbReference type="WBParaSite" id="PDA_v2.g24601.t1"/>
    </source>
</evidence>
<dbReference type="PANTHER" id="PTHR11266">
    <property type="entry name" value="PEROXISOMAL MEMBRANE PROTEIN 2, PXMP2 MPV17"/>
    <property type="match status" value="1"/>
</dbReference>
<reference evidence="8" key="1">
    <citation type="submission" date="2022-11" db="UniProtKB">
        <authorList>
            <consortium name="WormBaseParasite"/>
        </authorList>
    </citation>
    <scope>IDENTIFICATION</scope>
</reference>
<feature type="transmembrane region" description="Helical" evidence="6">
    <location>
        <begin position="67"/>
        <end position="86"/>
    </location>
</feature>
<sequence>MPIAVSAAANSLRHGSNTFLMANILRPLAAKKSFFLQITASGALAGTSDILCQKLVEKRETINFKRAAGFAAIVSFCIAPLTYKWYQIIEKTIPAVGPKWKFGLKRVLMDQALGAPFFSSLILFNLNMIETRNVQTAVSKTADIVPTVLATNYKFWPFIQMANLTIVPIQFRVVMVQFCSIFWNMYISYMQHNTSKEKIDIIEVSD</sequence>
<dbReference type="Proteomes" id="UP000887578">
    <property type="component" value="Unplaced"/>
</dbReference>
<dbReference type="WBParaSite" id="PDA_v2.g24601.t1">
    <property type="protein sequence ID" value="PDA_v2.g24601.t1"/>
    <property type="gene ID" value="PDA_v2.g24601"/>
</dbReference>
<dbReference type="Pfam" id="PF04117">
    <property type="entry name" value="Mpv17_PMP22"/>
    <property type="match status" value="1"/>
</dbReference>
<evidence type="ECO:0000256" key="3">
    <source>
        <dbReference type="ARBA" id="ARBA00022692"/>
    </source>
</evidence>
<protein>
    <submittedName>
        <fullName evidence="8">Uncharacterized protein</fullName>
    </submittedName>
</protein>
<keyword evidence="3 6" id="KW-0812">Transmembrane</keyword>
<feature type="transmembrane region" description="Helical" evidence="6">
    <location>
        <begin position="107"/>
        <end position="126"/>
    </location>
</feature>
<evidence type="ECO:0000256" key="1">
    <source>
        <dbReference type="ARBA" id="ARBA00004141"/>
    </source>
</evidence>
<keyword evidence="5 6" id="KW-0472">Membrane</keyword>
<organism evidence="7 8">
    <name type="scientific">Panagrolaimus davidi</name>
    <dbReference type="NCBI Taxonomy" id="227884"/>
    <lineage>
        <taxon>Eukaryota</taxon>
        <taxon>Metazoa</taxon>
        <taxon>Ecdysozoa</taxon>
        <taxon>Nematoda</taxon>
        <taxon>Chromadorea</taxon>
        <taxon>Rhabditida</taxon>
        <taxon>Tylenchina</taxon>
        <taxon>Panagrolaimomorpha</taxon>
        <taxon>Panagrolaimoidea</taxon>
        <taxon>Panagrolaimidae</taxon>
        <taxon>Panagrolaimus</taxon>
    </lineage>
</organism>
<evidence type="ECO:0000256" key="5">
    <source>
        <dbReference type="ARBA" id="ARBA00023136"/>
    </source>
</evidence>
<evidence type="ECO:0000313" key="7">
    <source>
        <dbReference type="Proteomes" id="UP000887578"/>
    </source>
</evidence>
<dbReference type="InterPro" id="IPR007248">
    <property type="entry name" value="Mpv17_PMP22"/>
</dbReference>
<evidence type="ECO:0000256" key="2">
    <source>
        <dbReference type="ARBA" id="ARBA00006824"/>
    </source>
</evidence>